<dbReference type="InterPro" id="IPR027417">
    <property type="entry name" value="P-loop_NTPase"/>
</dbReference>
<dbReference type="GO" id="GO:0030261">
    <property type="term" value="P:chromosome condensation"/>
    <property type="evidence" value="ECO:0007669"/>
    <property type="project" value="InterPro"/>
</dbReference>
<dbReference type="GO" id="GO:0005524">
    <property type="term" value="F:ATP binding"/>
    <property type="evidence" value="ECO:0007669"/>
    <property type="project" value="UniProtKB-KW"/>
</dbReference>
<evidence type="ECO:0000259" key="8">
    <source>
        <dbReference type="Pfam" id="PF02463"/>
    </source>
</evidence>
<feature type="compositionally biased region" description="Polar residues" evidence="7">
    <location>
        <begin position="513"/>
        <end position="538"/>
    </location>
</feature>
<dbReference type="Gene3D" id="3.40.50.300">
    <property type="entry name" value="P-loop containing nucleotide triphosphate hydrolases"/>
    <property type="match status" value="2"/>
</dbReference>
<gene>
    <name evidence="9" type="ORF">METZ01_LOCUS43829</name>
</gene>
<feature type="domain" description="RecF/RecN/SMC N-terminal" evidence="8">
    <location>
        <begin position="3"/>
        <end position="886"/>
    </location>
</feature>
<dbReference type="InterPro" id="IPR003395">
    <property type="entry name" value="RecF/RecN/SMC_N"/>
</dbReference>
<dbReference type="GO" id="GO:0003677">
    <property type="term" value="F:DNA binding"/>
    <property type="evidence" value="ECO:0007669"/>
    <property type="project" value="UniProtKB-KW"/>
</dbReference>
<feature type="coiled-coil region" evidence="6">
    <location>
        <begin position="321"/>
        <end position="418"/>
    </location>
</feature>
<dbReference type="InterPro" id="IPR024704">
    <property type="entry name" value="SMC"/>
</dbReference>
<keyword evidence="5" id="KW-0238">DNA-binding</keyword>
<protein>
    <recommendedName>
        <fullName evidence="8">RecF/RecN/SMC N-terminal domain-containing protein</fullName>
    </recommendedName>
</protein>
<dbReference type="EMBL" id="UINC01001938">
    <property type="protein sequence ID" value="SUZ90975.1"/>
    <property type="molecule type" value="Genomic_DNA"/>
</dbReference>
<keyword evidence="1" id="KW-0963">Cytoplasm</keyword>
<accession>A0A381RGP5</accession>
<keyword evidence="3" id="KW-0067">ATP-binding</keyword>
<dbReference type="InterPro" id="IPR011890">
    <property type="entry name" value="SMC_prok"/>
</dbReference>
<evidence type="ECO:0000256" key="4">
    <source>
        <dbReference type="ARBA" id="ARBA00023054"/>
    </source>
</evidence>
<sequence length="906" mass="103289">MRLSKIKLSGFKTFVEPTTLTLPSNLVGIVGPNGCGKSNVIDAVRWVLGESSAKYLRGESMSDVIFNGSATRKPVSNASIELYFDNSDKKIGGELSQYNEISTRRVLSRDGQSEYFLNGTKCRRKDITNIFLGTGLGPRSYAIVQQAMISGLIEAKPDEMRVFIEEASGISKYKQKRKETESRIKNTRENLNRLNDLKEEIEKQIKRLKKQSNDAERYKKLKLREKEIDGEIIYIKILEIDKNIEANKSNSSKYQEDYDSQLTILRKIEADIEELRIKNNETNEVFNSKQKDHFQIQADIARLEQSIEYEKELESQKSVTAEEIKSELKRLKLEYETDISEITSKTQELETMSLSFNQDKSELLNLNNQLKEINEQLEKTNIENETIKNELNEINTVCEKETVKVNLLQKQLSNQEQQKTIIDNLHALESSFASLRHKLNDEISSLSRPIIESIDQKLSSFENKLVALTGELESTEREIIENEKDLSKSKELLNESQLTFESLSAKKQKSEQQKNQLSNQKNTISQKTSSLNQKVQNQELKVESLKSSEIALKTAIHRLEAQITQLKSRSLEITSSEKTNKSSDDDAKVKLESLLNTSLVSEKELDTSRKELEESQSILRNYEIDRTNINSLVNQAREDLQQFKLNQKEYEVRKESLNEQLINKGQDFKLLDESLKNKEIDQKNLNDELEKVLRSIDRLGPINLAASAEFDQENERMEKLESQFEDLNRALETLSGAIKKIDDESKTRFNDTFKKVNEGLVKHFPRLFDGGKAYLELENNDALEGGVFVMARPPGKRNSNIHLLSGGEKALTAVALLFSIFELNPAPFCLLDEVDAPLDDTNVARFCEIVKEMSSTVQFVVITHNKTTMELTKQLVGVTMSEPGVSRLVSVDIDEAVAMTAEQNDQ</sequence>
<reference evidence="9" key="1">
    <citation type="submission" date="2018-05" db="EMBL/GenBank/DDBJ databases">
        <authorList>
            <person name="Lanie J.A."/>
            <person name="Ng W.-L."/>
            <person name="Kazmierczak K.M."/>
            <person name="Andrzejewski T.M."/>
            <person name="Davidsen T.M."/>
            <person name="Wayne K.J."/>
            <person name="Tettelin H."/>
            <person name="Glass J.I."/>
            <person name="Rusch D."/>
            <person name="Podicherti R."/>
            <person name="Tsui H.-C.T."/>
            <person name="Winkler M.E."/>
        </authorList>
    </citation>
    <scope>NUCLEOTIDE SEQUENCE</scope>
</reference>
<proteinExistence type="inferred from homology"/>
<evidence type="ECO:0000313" key="9">
    <source>
        <dbReference type="EMBL" id="SUZ90975.1"/>
    </source>
</evidence>
<evidence type="ECO:0000256" key="5">
    <source>
        <dbReference type="ARBA" id="ARBA00023125"/>
    </source>
</evidence>
<dbReference type="HAMAP" id="MF_01894">
    <property type="entry name" value="Smc_prok"/>
    <property type="match status" value="1"/>
</dbReference>
<name>A0A381RGP5_9ZZZZ</name>
<evidence type="ECO:0000256" key="3">
    <source>
        <dbReference type="ARBA" id="ARBA00022840"/>
    </source>
</evidence>
<dbReference type="GO" id="GO:0016887">
    <property type="term" value="F:ATP hydrolysis activity"/>
    <property type="evidence" value="ECO:0007669"/>
    <property type="project" value="InterPro"/>
</dbReference>
<dbReference type="SUPFAM" id="SSF52540">
    <property type="entry name" value="P-loop containing nucleoside triphosphate hydrolases"/>
    <property type="match status" value="1"/>
</dbReference>
<dbReference type="Pfam" id="PF02463">
    <property type="entry name" value="SMC_N"/>
    <property type="match status" value="1"/>
</dbReference>
<keyword evidence="4 6" id="KW-0175">Coiled coil</keyword>
<evidence type="ECO:0000256" key="2">
    <source>
        <dbReference type="ARBA" id="ARBA00022741"/>
    </source>
</evidence>
<evidence type="ECO:0000256" key="6">
    <source>
        <dbReference type="SAM" id="Coils"/>
    </source>
</evidence>
<evidence type="ECO:0000256" key="1">
    <source>
        <dbReference type="ARBA" id="ARBA00022490"/>
    </source>
</evidence>
<feature type="coiled-coil region" evidence="6">
    <location>
        <begin position="605"/>
        <end position="744"/>
    </location>
</feature>
<dbReference type="GO" id="GO:0007062">
    <property type="term" value="P:sister chromatid cohesion"/>
    <property type="evidence" value="ECO:0007669"/>
    <property type="project" value="InterPro"/>
</dbReference>
<organism evidence="9">
    <name type="scientific">marine metagenome</name>
    <dbReference type="NCBI Taxonomy" id="408172"/>
    <lineage>
        <taxon>unclassified sequences</taxon>
        <taxon>metagenomes</taxon>
        <taxon>ecological metagenomes</taxon>
    </lineage>
</organism>
<dbReference type="PANTHER" id="PTHR43977">
    <property type="entry name" value="STRUCTURAL MAINTENANCE OF CHROMOSOMES PROTEIN 3"/>
    <property type="match status" value="1"/>
</dbReference>
<dbReference type="AlphaFoldDB" id="A0A381RGP5"/>
<feature type="coiled-coil region" evidence="6">
    <location>
        <begin position="170"/>
        <end position="221"/>
    </location>
</feature>
<feature type="region of interest" description="Disordered" evidence="7">
    <location>
        <begin position="503"/>
        <end position="538"/>
    </location>
</feature>
<dbReference type="CDD" id="cd03278">
    <property type="entry name" value="ABC_SMC_barmotin"/>
    <property type="match status" value="1"/>
</dbReference>
<dbReference type="PIRSF" id="PIRSF005719">
    <property type="entry name" value="SMC"/>
    <property type="match status" value="1"/>
</dbReference>
<evidence type="ECO:0000256" key="7">
    <source>
        <dbReference type="SAM" id="MobiDB-lite"/>
    </source>
</evidence>
<keyword evidence="2" id="KW-0547">Nucleotide-binding</keyword>